<keyword evidence="3" id="KW-0851">Voltage-gated channel</keyword>
<protein>
    <recommendedName>
        <fullName evidence="7">KHA domain-containing protein</fullName>
    </recommendedName>
</protein>
<evidence type="ECO:0000313" key="9">
    <source>
        <dbReference type="Proteomes" id="UP000298416"/>
    </source>
</evidence>
<evidence type="ECO:0000256" key="6">
    <source>
        <dbReference type="PROSITE-ProRule" id="PRU00023"/>
    </source>
</evidence>
<keyword evidence="6" id="KW-0040">ANK repeat</keyword>
<dbReference type="InterPro" id="IPR021789">
    <property type="entry name" value="KHA_dom"/>
</dbReference>
<dbReference type="InterPro" id="IPR002110">
    <property type="entry name" value="Ankyrin_rpt"/>
</dbReference>
<keyword evidence="2" id="KW-0631">Potassium channel</keyword>
<dbReference type="GO" id="GO:0005249">
    <property type="term" value="F:voltage-gated potassium channel activity"/>
    <property type="evidence" value="ECO:0007669"/>
    <property type="project" value="InterPro"/>
</dbReference>
<keyword evidence="4" id="KW-0630">Potassium</keyword>
<feature type="domain" description="KHA" evidence="7">
    <location>
        <begin position="105"/>
        <end position="179"/>
    </location>
</feature>
<evidence type="ECO:0000313" key="8">
    <source>
        <dbReference type="EMBL" id="KAG6385786.1"/>
    </source>
</evidence>
<evidence type="ECO:0000256" key="2">
    <source>
        <dbReference type="ARBA" id="ARBA00022826"/>
    </source>
</evidence>
<keyword evidence="3" id="KW-0813">Transport</keyword>
<comment type="caution">
    <text evidence="8">The sequence shown here is derived from an EMBL/GenBank/DDBJ whole genome shotgun (WGS) entry which is preliminary data.</text>
</comment>
<accession>A0A8X8W0Y4</accession>
<dbReference type="PROSITE" id="PS50297">
    <property type="entry name" value="ANK_REP_REGION"/>
    <property type="match status" value="1"/>
</dbReference>
<dbReference type="PROSITE" id="PS50088">
    <property type="entry name" value="ANK_REPEAT"/>
    <property type="match status" value="1"/>
</dbReference>
<organism evidence="8">
    <name type="scientific">Salvia splendens</name>
    <name type="common">Scarlet sage</name>
    <dbReference type="NCBI Taxonomy" id="180675"/>
    <lineage>
        <taxon>Eukaryota</taxon>
        <taxon>Viridiplantae</taxon>
        <taxon>Streptophyta</taxon>
        <taxon>Embryophyta</taxon>
        <taxon>Tracheophyta</taxon>
        <taxon>Spermatophyta</taxon>
        <taxon>Magnoliopsida</taxon>
        <taxon>eudicotyledons</taxon>
        <taxon>Gunneridae</taxon>
        <taxon>Pentapetalae</taxon>
        <taxon>asterids</taxon>
        <taxon>lamiids</taxon>
        <taxon>Lamiales</taxon>
        <taxon>Lamiaceae</taxon>
        <taxon>Nepetoideae</taxon>
        <taxon>Mentheae</taxon>
        <taxon>Salviinae</taxon>
        <taxon>Salvia</taxon>
        <taxon>Salvia subgen. Calosphace</taxon>
        <taxon>core Calosphace</taxon>
    </lineage>
</organism>
<keyword evidence="3" id="KW-0406">Ion transport</keyword>
<proteinExistence type="predicted"/>
<dbReference type="EMBL" id="PNBA02000022">
    <property type="protein sequence ID" value="KAG6385786.1"/>
    <property type="molecule type" value="Genomic_DNA"/>
</dbReference>
<feature type="repeat" description="ANK" evidence="6">
    <location>
        <begin position="35"/>
        <end position="67"/>
    </location>
</feature>
<dbReference type="Gene3D" id="1.25.40.20">
    <property type="entry name" value="Ankyrin repeat-containing domain"/>
    <property type="match status" value="1"/>
</dbReference>
<dbReference type="InterPro" id="IPR036770">
    <property type="entry name" value="Ankyrin_rpt-contain_sf"/>
</dbReference>
<dbReference type="SUPFAM" id="SSF48403">
    <property type="entry name" value="Ankyrin repeat"/>
    <property type="match status" value="1"/>
</dbReference>
<dbReference type="PANTHER" id="PTHR45743">
    <property type="entry name" value="POTASSIUM CHANNEL AKT1"/>
    <property type="match status" value="1"/>
</dbReference>
<sequence length="179" mass="20401">MVKIILATPPCSKPSRMDTTRLLIHGLDPNSKDYDHRTPLHIAASQGLYRMGEMLVLAGASVLRKDRSGKSPIGEARICGNINMIRYLEEEKTDQAREVTHTKKVCDMLPCRPWDPVEGRKRGIRMWVPNTMEELIKDASQKLRMLDAKCIILSEEGCQITNGDMIVDMQRLYLIYETN</sequence>
<dbReference type="Pfam" id="PF12796">
    <property type="entry name" value="Ank_2"/>
    <property type="match status" value="1"/>
</dbReference>
<evidence type="ECO:0000256" key="4">
    <source>
        <dbReference type="ARBA" id="ARBA00022958"/>
    </source>
</evidence>
<dbReference type="GO" id="GO:0034702">
    <property type="term" value="C:monoatomic ion channel complex"/>
    <property type="evidence" value="ECO:0007669"/>
    <property type="project" value="UniProtKB-KW"/>
</dbReference>
<keyword evidence="1" id="KW-0633">Potassium transport</keyword>
<reference evidence="8" key="1">
    <citation type="submission" date="2018-01" db="EMBL/GenBank/DDBJ databases">
        <authorList>
            <person name="Mao J.F."/>
        </authorList>
    </citation>
    <scope>NUCLEOTIDE SEQUENCE</scope>
    <source>
        <strain evidence="8">Huo1</strain>
        <tissue evidence="8">Leaf</tissue>
    </source>
</reference>
<dbReference type="PROSITE" id="PS51490">
    <property type="entry name" value="KHA"/>
    <property type="match status" value="1"/>
</dbReference>
<dbReference type="Pfam" id="PF11834">
    <property type="entry name" value="KHA"/>
    <property type="match status" value="1"/>
</dbReference>
<name>A0A8X8W0Y4_SALSN</name>
<evidence type="ECO:0000256" key="5">
    <source>
        <dbReference type="ARBA" id="ARBA00023303"/>
    </source>
</evidence>
<dbReference type="Proteomes" id="UP000298416">
    <property type="component" value="Unassembled WGS sequence"/>
</dbReference>
<dbReference type="InterPro" id="IPR045319">
    <property type="entry name" value="KAT/AKT"/>
</dbReference>
<keyword evidence="5" id="KW-0407">Ion channel</keyword>
<keyword evidence="9" id="KW-1185">Reference proteome</keyword>
<dbReference type="PANTHER" id="PTHR45743:SF3">
    <property type="entry name" value="POTASSIUM CHANNEL SKOR"/>
    <property type="match status" value="1"/>
</dbReference>
<evidence type="ECO:0000256" key="3">
    <source>
        <dbReference type="ARBA" id="ARBA00022882"/>
    </source>
</evidence>
<evidence type="ECO:0000259" key="7">
    <source>
        <dbReference type="PROSITE" id="PS51490"/>
    </source>
</evidence>
<evidence type="ECO:0000256" key="1">
    <source>
        <dbReference type="ARBA" id="ARBA00022538"/>
    </source>
</evidence>
<reference evidence="8" key="2">
    <citation type="submission" date="2020-08" db="EMBL/GenBank/DDBJ databases">
        <title>Plant Genome Project.</title>
        <authorList>
            <person name="Zhang R.-G."/>
        </authorList>
    </citation>
    <scope>NUCLEOTIDE SEQUENCE</scope>
    <source>
        <strain evidence="8">Huo1</strain>
        <tissue evidence="8">Leaf</tissue>
    </source>
</reference>
<dbReference type="AlphaFoldDB" id="A0A8X8W0Y4"/>
<gene>
    <name evidence="8" type="ORF">SASPL_154667</name>
</gene>